<accession>A0ABR8HWK4</accession>
<dbReference type="RefSeq" id="WP_190722429.1">
    <property type="nucleotide sequence ID" value="NZ_JACJSW010000166.1"/>
</dbReference>
<feature type="transmembrane region" description="Helical" evidence="1">
    <location>
        <begin position="90"/>
        <end position="110"/>
    </location>
</feature>
<dbReference type="Proteomes" id="UP000636187">
    <property type="component" value="Unassembled WGS sequence"/>
</dbReference>
<dbReference type="SUPFAM" id="SSF141571">
    <property type="entry name" value="Pentapeptide repeat-like"/>
    <property type="match status" value="1"/>
</dbReference>
<organism evidence="2 3">
    <name type="scientific">Microcystis flos-aquae FACHB-1344</name>
    <dbReference type="NCBI Taxonomy" id="2692899"/>
    <lineage>
        <taxon>Bacteria</taxon>
        <taxon>Bacillati</taxon>
        <taxon>Cyanobacteriota</taxon>
        <taxon>Cyanophyceae</taxon>
        <taxon>Oscillatoriophycideae</taxon>
        <taxon>Chroococcales</taxon>
        <taxon>Microcystaceae</taxon>
        <taxon>Microcystis</taxon>
    </lineage>
</organism>
<keyword evidence="1" id="KW-0812">Transmembrane</keyword>
<feature type="transmembrane region" description="Helical" evidence="1">
    <location>
        <begin position="27"/>
        <end position="47"/>
    </location>
</feature>
<dbReference type="PANTHER" id="PTHR14136:SF17">
    <property type="entry name" value="BTB_POZ DOMAIN-CONTAINING PROTEIN KCTD9"/>
    <property type="match status" value="1"/>
</dbReference>
<keyword evidence="1" id="KW-1133">Transmembrane helix</keyword>
<dbReference type="Pfam" id="PF00805">
    <property type="entry name" value="Pentapeptide"/>
    <property type="match status" value="2"/>
</dbReference>
<dbReference type="EMBL" id="JACJSW010000166">
    <property type="protein sequence ID" value="MBD2623022.1"/>
    <property type="molecule type" value="Genomic_DNA"/>
</dbReference>
<dbReference type="Gene3D" id="2.160.20.80">
    <property type="entry name" value="E3 ubiquitin-protein ligase SopA"/>
    <property type="match status" value="1"/>
</dbReference>
<comment type="caution">
    <text evidence="2">The sequence shown here is derived from an EMBL/GenBank/DDBJ whole genome shotgun (WGS) entry which is preliminary data.</text>
</comment>
<gene>
    <name evidence="2" type="ORF">H6G48_15615</name>
</gene>
<reference evidence="2 3" key="1">
    <citation type="journal article" date="2020" name="ISME J.">
        <title>Comparative genomics reveals insights into cyanobacterial evolution and habitat adaptation.</title>
        <authorList>
            <person name="Chen M.Y."/>
            <person name="Teng W.K."/>
            <person name="Zhao L."/>
            <person name="Hu C.X."/>
            <person name="Zhou Y.K."/>
            <person name="Han B.P."/>
            <person name="Song L.R."/>
            <person name="Shu W.S."/>
        </authorList>
    </citation>
    <scope>NUCLEOTIDE SEQUENCE [LARGE SCALE GENOMIC DNA]</scope>
    <source>
        <strain evidence="2 3">FACHB-1344</strain>
    </source>
</reference>
<keyword evidence="3" id="KW-1185">Reference proteome</keyword>
<evidence type="ECO:0000256" key="1">
    <source>
        <dbReference type="SAM" id="Phobius"/>
    </source>
</evidence>
<name>A0ABR8HWK4_9CHRO</name>
<keyword evidence="1" id="KW-0472">Membrane</keyword>
<dbReference type="PANTHER" id="PTHR14136">
    <property type="entry name" value="BTB_POZ DOMAIN-CONTAINING PROTEIN KCTD9"/>
    <property type="match status" value="1"/>
</dbReference>
<dbReference type="InterPro" id="IPR051082">
    <property type="entry name" value="Pentapeptide-BTB/POZ_domain"/>
</dbReference>
<dbReference type="InterPro" id="IPR001646">
    <property type="entry name" value="5peptide_repeat"/>
</dbReference>
<evidence type="ECO:0000313" key="2">
    <source>
        <dbReference type="EMBL" id="MBD2623022.1"/>
    </source>
</evidence>
<evidence type="ECO:0000313" key="3">
    <source>
        <dbReference type="Proteomes" id="UP000636187"/>
    </source>
</evidence>
<protein>
    <submittedName>
        <fullName evidence="2">Pentapeptide repeat-containing protein</fullName>
    </submittedName>
</protein>
<sequence length="422" mass="47274">MSNASDNESPSQKSQPGTDEKVFDWKVPALIGVLLLSVVVLVETGILKWDWIGISANQEISRVEEHTPPIDKDKVSKYTVTTKEIPAKSLWDWLGLLGVPLVLAGLGYWFQDKEKDREDKRQEQLKKNAKQNRDKDLQIADDKQKDETLKNYFDSMKELLLEKGLKRSSQEGDEVRNIARILTLTVFRQLDAERNRLVTRFLQESGLIAYGKDKSLPVLDLKGAMLGSVRMPNSYRERPVDLDFADFTGANLTGADFTIANLQGVLLSGANLTGADFIAAHLPVANLSHANLSHADLTGADLQGATLTDANLTSVRFRTADLRFANLSGAILLDVDLSEAKSLTEIQLEGKEGEKPPLLCRVKLPEEFTDKDKFKDRDCEKLPEVLRERYPERFKNLEEAQAYVDIVCTAALLVSVWKRGLY</sequence>
<proteinExistence type="predicted"/>